<dbReference type="InterPro" id="IPR011006">
    <property type="entry name" value="CheY-like_superfamily"/>
</dbReference>
<dbReference type="PANTHER" id="PTHR45339:SF1">
    <property type="entry name" value="HYBRID SIGNAL TRANSDUCTION HISTIDINE KINASE J"/>
    <property type="match status" value="1"/>
</dbReference>
<keyword evidence="2" id="KW-0902">Two-component regulatory system</keyword>
<dbReference type="Gene3D" id="3.40.50.2300">
    <property type="match status" value="1"/>
</dbReference>
<evidence type="ECO:0000256" key="2">
    <source>
        <dbReference type="ARBA" id="ARBA00023012"/>
    </source>
</evidence>
<dbReference type="RefSeq" id="WP_052500742.1">
    <property type="nucleotide sequence ID" value="NZ_FZPF01000002.1"/>
</dbReference>
<dbReference type="PANTHER" id="PTHR45339">
    <property type="entry name" value="HYBRID SIGNAL TRANSDUCTION HISTIDINE KINASE J"/>
    <property type="match status" value="1"/>
</dbReference>
<gene>
    <name evidence="5" type="primary">rcsC</name>
    <name evidence="5" type="ORF">jaqu_05980</name>
</gene>
<evidence type="ECO:0000313" key="6">
    <source>
        <dbReference type="Proteomes" id="UP000032232"/>
    </source>
</evidence>
<evidence type="ECO:0000259" key="4">
    <source>
        <dbReference type="PROSITE" id="PS50110"/>
    </source>
</evidence>
<keyword evidence="6" id="KW-1185">Reference proteome</keyword>
<reference evidence="5 6" key="1">
    <citation type="submission" date="2015-02" db="EMBL/GenBank/DDBJ databases">
        <title>Genome Sequence of Jannaschia aquimarina DSM28248, a member of the Roseobacter clade.</title>
        <authorList>
            <person name="Voget S."/>
            <person name="Daniel R."/>
        </authorList>
    </citation>
    <scope>NUCLEOTIDE SEQUENCE [LARGE SCALE GENOMIC DNA]</scope>
    <source>
        <strain evidence="5 6">GSW-M26</strain>
    </source>
</reference>
<dbReference type="InterPro" id="IPR001789">
    <property type="entry name" value="Sig_transdc_resp-reg_receiver"/>
</dbReference>
<proteinExistence type="predicted"/>
<feature type="domain" description="Response regulatory" evidence="4">
    <location>
        <begin position="12"/>
        <end position="128"/>
    </location>
</feature>
<feature type="modified residue" description="4-aspartylphosphate" evidence="3">
    <location>
        <position position="61"/>
    </location>
</feature>
<evidence type="ECO:0000313" key="5">
    <source>
        <dbReference type="EMBL" id="KIT17707.1"/>
    </source>
</evidence>
<dbReference type="EMBL" id="JYFE01000016">
    <property type="protein sequence ID" value="KIT17707.1"/>
    <property type="molecule type" value="Genomic_DNA"/>
</dbReference>
<dbReference type="EC" id="2.7.13.3" evidence="5"/>
<name>A0A0D1CSF6_9RHOB</name>
<dbReference type="GO" id="GO:0000160">
    <property type="term" value="P:phosphorelay signal transduction system"/>
    <property type="evidence" value="ECO:0007669"/>
    <property type="project" value="UniProtKB-KW"/>
</dbReference>
<organism evidence="5 6">
    <name type="scientific">Jannaschia aquimarina</name>
    <dbReference type="NCBI Taxonomy" id="935700"/>
    <lineage>
        <taxon>Bacteria</taxon>
        <taxon>Pseudomonadati</taxon>
        <taxon>Pseudomonadota</taxon>
        <taxon>Alphaproteobacteria</taxon>
        <taxon>Rhodobacterales</taxon>
        <taxon>Roseobacteraceae</taxon>
        <taxon>Jannaschia</taxon>
    </lineage>
</organism>
<dbReference type="Proteomes" id="UP000032232">
    <property type="component" value="Unassembled WGS sequence"/>
</dbReference>
<protein>
    <submittedName>
        <fullName evidence="5">RcsC protein</fullName>
        <ecNumber evidence="5">2.7.13.3</ecNumber>
    </submittedName>
</protein>
<accession>A0A0D1CSF6</accession>
<evidence type="ECO:0000256" key="1">
    <source>
        <dbReference type="ARBA" id="ARBA00022553"/>
    </source>
</evidence>
<dbReference type="AlphaFoldDB" id="A0A0D1CSF6"/>
<comment type="caution">
    <text evidence="5">The sequence shown here is derived from an EMBL/GenBank/DDBJ whole genome shotgun (WGS) entry which is preliminary data.</text>
</comment>
<keyword evidence="1 3" id="KW-0597">Phosphoprotein</keyword>
<dbReference type="STRING" id="935700.jaqu_05980"/>
<dbReference type="Pfam" id="PF00072">
    <property type="entry name" value="Response_reg"/>
    <property type="match status" value="1"/>
</dbReference>
<dbReference type="SUPFAM" id="SSF52172">
    <property type="entry name" value="CheY-like"/>
    <property type="match status" value="1"/>
</dbReference>
<dbReference type="CDD" id="cd17546">
    <property type="entry name" value="REC_hyHK_CKI1_RcsC-like"/>
    <property type="match status" value="1"/>
</dbReference>
<dbReference type="PROSITE" id="PS50110">
    <property type="entry name" value="RESPONSE_REGULATORY"/>
    <property type="match status" value="1"/>
</dbReference>
<keyword evidence="5" id="KW-0808">Transferase</keyword>
<dbReference type="PATRIC" id="fig|935700.4.peg.632"/>
<evidence type="ECO:0000256" key="3">
    <source>
        <dbReference type="PROSITE-ProRule" id="PRU00169"/>
    </source>
</evidence>
<dbReference type="GO" id="GO:0004673">
    <property type="term" value="F:protein histidine kinase activity"/>
    <property type="evidence" value="ECO:0007669"/>
    <property type="project" value="UniProtKB-EC"/>
</dbReference>
<dbReference type="SMART" id="SM00448">
    <property type="entry name" value="REC"/>
    <property type="match status" value="1"/>
</dbReference>
<dbReference type="OrthoDB" id="9811749at2"/>
<sequence>MTQSETSRPHPRILVADDEPINLRILQKLLEHCGLTCEVAHDGLECVQKAEEGQYDVVLMDINMPNLDGVAATREIARKLRPRGPKVIAVTANASAAQKSECDAAGFSGFIPKPVRLSDLKKALATSLT</sequence>